<proteinExistence type="predicted"/>
<dbReference type="AlphaFoldDB" id="A0A9N9GWF5"/>
<gene>
    <name evidence="2" type="ORF">RFULGI_LOCUS7731</name>
</gene>
<dbReference type="EMBL" id="CAJVPZ010011581">
    <property type="protein sequence ID" value="CAG8631412.1"/>
    <property type="molecule type" value="Genomic_DNA"/>
</dbReference>
<feature type="compositionally biased region" description="Polar residues" evidence="1">
    <location>
        <begin position="52"/>
        <end position="62"/>
    </location>
</feature>
<organism evidence="2 3">
    <name type="scientific">Racocetra fulgida</name>
    <dbReference type="NCBI Taxonomy" id="60492"/>
    <lineage>
        <taxon>Eukaryota</taxon>
        <taxon>Fungi</taxon>
        <taxon>Fungi incertae sedis</taxon>
        <taxon>Mucoromycota</taxon>
        <taxon>Glomeromycotina</taxon>
        <taxon>Glomeromycetes</taxon>
        <taxon>Diversisporales</taxon>
        <taxon>Gigasporaceae</taxon>
        <taxon>Racocetra</taxon>
    </lineage>
</organism>
<evidence type="ECO:0000313" key="3">
    <source>
        <dbReference type="Proteomes" id="UP000789396"/>
    </source>
</evidence>
<comment type="caution">
    <text evidence="2">The sequence shown here is derived from an EMBL/GenBank/DDBJ whole genome shotgun (WGS) entry which is preliminary data.</text>
</comment>
<keyword evidence="3" id="KW-1185">Reference proteome</keyword>
<accession>A0A9N9GWF5</accession>
<dbReference type="Proteomes" id="UP000789396">
    <property type="component" value="Unassembled WGS sequence"/>
</dbReference>
<sequence length="62" mass="7121">VHQVIEKILLEQLMIERSSAEKGMEVLDDVNLENFLDDSDEQDGYHTPPPKVNTTPTSRLQR</sequence>
<evidence type="ECO:0000256" key="1">
    <source>
        <dbReference type="SAM" id="MobiDB-lite"/>
    </source>
</evidence>
<name>A0A9N9GWF5_9GLOM</name>
<feature type="non-terminal residue" evidence="2">
    <location>
        <position position="1"/>
    </location>
</feature>
<evidence type="ECO:0000313" key="2">
    <source>
        <dbReference type="EMBL" id="CAG8631412.1"/>
    </source>
</evidence>
<feature type="region of interest" description="Disordered" evidence="1">
    <location>
        <begin position="36"/>
        <end position="62"/>
    </location>
</feature>
<dbReference type="OrthoDB" id="2439934at2759"/>
<protein>
    <submittedName>
        <fullName evidence="2">482_t:CDS:1</fullName>
    </submittedName>
</protein>
<reference evidence="2" key="1">
    <citation type="submission" date="2021-06" db="EMBL/GenBank/DDBJ databases">
        <authorList>
            <person name="Kallberg Y."/>
            <person name="Tangrot J."/>
            <person name="Rosling A."/>
        </authorList>
    </citation>
    <scope>NUCLEOTIDE SEQUENCE</scope>
    <source>
        <strain evidence="2">IN212</strain>
    </source>
</reference>